<dbReference type="RefSeq" id="WP_378054980.1">
    <property type="nucleotide sequence ID" value="NZ_JBHSIS010000002.1"/>
</dbReference>
<dbReference type="InterPro" id="IPR036388">
    <property type="entry name" value="WH-like_DNA-bd_sf"/>
</dbReference>
<dbReference type="Gene3D" id="1.10.10.10">
    <property type="entry name" value="Winged helix-like DNA-binding domain superfamily/Winged helix DNA-binding domain"/>
    <property type="match status" value="1"/>
</dbReference>
<proteinExistence type="predicted"/>
<dbReference type="EMBL" id="JBHSIS010000002">
    <property type="protein sequence ID" value="MFC4853035.1"/>
    <property type="molecule type" value="Genomic_DNA"/>
</dbReference>
<name>A0ABV9RUL9_9PSEU</name>
<evidence type="ECO:0000313" key="1">
    <source>
        <dbReference type="EMBL" id="MFC4853035.1"/>
    </source>
</evidence>
<sequence length="67" mass="7425">MEFQLLGAIQAYVDGRPAEVGHARQRCVLANLLVEANQVVAGTQLVDRVWSGHRLPARREHGLFVFG</sequence>
<dbReference type="InterPro" id="IPR016032">
    <property type="entry name" value="Sig_transdc_resp-reg_C-effctor"/>
</dbReference>
<dbReference type="SUPFAM" id="SSF46894">
    <property type="entry name" value="C-terminal effector domain of the bipartite response regulators"/>
    <property type="match status" value="1"/>
</dbReference>
<gene>
    <name evidence="1" type="ORF">ACFPCV_05940</name>
</gene>
<dbReference type="Proteomes" id="UP001595859">
    <property type="component" value="Unassembled WGS sequence"/>
</dbReference>
<evidence type="ECO:0000313" key="2">
    <source>
        <dbReference type="Proteomes" id="UP001595859"/>
    </source>
</evidence>
<reference evidence="2" key="1">
    <citation type="journal article" date="2019" name="Int. J. Syst. Evol. Microbiol.">
        <title>The Global Catalogue of Microorganisms (GCM) 10K type strain sequencing project: providing services to taxonomists for standard genome sequencing and annotation.</title>
        <authorList>
            <consortium name="The Broad Institute Genomics Platform"/>
            <consortium name="The Broad Institute Genome Sequencing Center for Infectious Disease"/>
            <person name="Wu L."/>
            <person name="Ma J."/>
        </authorList>
    </citation>
    <scope>NUCLEOTIDE SEQUENCE [LARGE SCALE GENOMIC DNA]</scope>
    <source>
        <strain evidence="2">ZS-22-S1</strain>
    </source>
</reference>
<accession>A0ABV9RUL9</accession>
<protein>
    <submittedName>
        <fullName evidence="1">Uncharacterized protein</fullName>
    </submittedName>
</protein>
<keyword evidence="2" id="KW-1185">Reference proteome</keyword>
<organism evidence="1 2">
    <name type="scientific">Actinophytocola glycyrrhizae</name>
    <dbReference type="NCBI Taxonomy" id="2044873"/>
    <lineage>
        <taxon>Bacteria</taxon>
        <taxon>Bacillati</taxon>
        <taxon>Actinomycetota</taxon>
        <taxon>Actinomycetes</taxon>
        <taxon>Pseudonocardiales</taxon>
        <taxon>Pseudonocardiaceae</taxon>
    </lineage>
</organism>
<comment type="caution">
    <text evidence="1">The sequence shown here is derived from an EMBL/GenBank/DDBJ whole genome shotgun (WGS) entry which is preliminary data.</text>
</comment>